<dbReference type="SMART" id="SM00862">
    <property type="entry name" value="Trans_reg_C"/>
    <property type="match status" value="1"/>
</dbReference>
<keyword evidence="5" id="KW-0804">Transcription</keyword>
<evidence type="ECO:0000256" key="3">
    <source>
        <dbReference type="ARBA" id="ARBA00023015"/>
    </source>
</evidence>
<dbReference type="PROSITE" id="PS50110">
    <property type="entry name" value="RESPONSE_REGULATORY"/>
    <property type="match status" value="1"/>
</dbReference>
<evidence type="ECO:0000256" key="1">
    <source>
        <dbReference type="ARBA" id="ARBA00022553"/>
    </source>
</evidence>
<feature type="DNA-binding region" description="OmpR/PhoB-type" evidence="7">
    <location>
        <begin position="138"/>
        <end position="241"/>
    </location>
</feature>
<accession>A0ABV4YHI9</accession>
<comment type="caution">
    <text evidence="10">The sequence shown here is derived from an EMBL/GenBank/DDBJ whole genome shotgun (WGS) entry which is preliminary data.</text>
</comment>
<evidence type="ECO:0000313" key="11">
    <source>
        <dbReference type="Proteomes" id="UP001576776"/>
    </source>
</evidence>
<dbReference type="Gene3D" id="1.10.10.10">
    <property type="entry name" value="Winged helix-like DNA-binding domain superfamily/Winged helix DNA-binding domain"/>
    <property type="match status" value="1"/>
</dbReference>
<feature type="domain" description="OmpR/PhoB-type" evidence="9">
    <location>
        <begin position="138"/>
        <end position="241"/>
    </location>
</feature>
<dbReference type="CDD" id="cd00383">
    <property type="entry name" value="trans_reg_C"/>
    <property type="match status" value="1"/>
</dbReference>
<dbReference type="CDD" id="cd17574">
    <property type="entry name" value="REC_OmpR"/>
    <property type="match status" value="1"/>
</dbReference>
<keyword evidence="3" id="KW-0805">Transcription regulation</keyword>
<dbReference type="Proteomes" id="UP001576776">
    <property type="component" value="Unassembled WGS sequence"/>
</dbReference>
<dbReference type="InterPro" id="IPR011006">
    <property type="entry name" value="CheY-like_superfamily"/>
</dbReference>
<dbReference type="Pfam" id="PF00486">
    <property type="entry name" value="Trans_reg_C"/>
    <property type="match status" value="1"/>
</dbReference>
<dbReference type="InterPro" id="IPR001867">
    <property type="entry name" value="OmpR/PhoB-type_DNA-bd"/>
</dbReference>
<evidence type="ECO:0000256" key="5">
    <source>
        <dbReference type="ARBA" id="ARBA00023163"/>
    </source>
</evidence>
<keyword evidence="1 6" id="KW-0597">Phosphoprotein</keyword>
<evidence type="ECO:0000313" key="10">
    <source>
        <dbReference type="EMBL" id="MFB2938232.1"/>
    </source>
</evidence>
<dbReference type="EMBL" id="JBHFNS010000086">
    <property type="protein sequence ID" value="MFB2938232.1"/>
    <property type="molecule type" value="Genomic_DNA"/>
</dbReference>
<organism evidence="10 11">
    <name type="scientific">Floridaenema fluviatile BLCC-F154</name>
    <dbReference type="NCBI Taxonomy" id="3153640"/>
    <lineage>
        <taxon>Bacteria</taxon>
        <taxon>Bacillati</taxon>
        <taxon>Cyanobacteriota</taxon>
        <taxon>Cyanophyceae</taxon>
        <taxon>Oscillatoriophycideae</taxon>
        <taxon>Aerosakkonematales</taxon>
        <taxon>Aerosakkonemataceae</taxon>
        <taxon>Floridanema</taxon>
        <taxon>Floridanema fluviatile</taxon>
    </lineage>
</organism>
<name>A0ABV4YHI9_9CYAN</name>
<feature type="domain" description="Response regulatory" evidence="8">
    <location>
        <begin position="11"/>
        <end position="125"/>
    </location>
</feature>
<evidence type="ECO:0000256" key="6">
    <source>
        <dbReference type="PROSITE-ProRule" id="PRU00169"/>
    </source>
</evidence>
<dbReference type="InterPro" id="IPR001789">
    <property type="entry name" value="Sig_transdc_resp-reg_receiver"/>
</dbReference>
<reference evidence="10 11" key="1">
    <citation type="submission" date="2024-09" db="EMBL/GenBank/DDBJ databases">
        <title>Floridaenema gen nov. (Aerosakkonemataceae, Aerosakkonematales ord. nov., Cyanobacteria) from benthic tropical and subtropical fresh waters, with the description of four new species.</title>
        <authorList>
            <person name="Moretto J.A."/>
            <person name="Berthold D.E."/>
            <person name="Lefler F.W."/>
            <person name="Huang I.-S."/>
            <person name="Laughinghouse H. IV."/>
        </authorList>
    </citation>
    <scope>NUCLEOTIDE SEQUENCE [LARGE SCALE GENOMIC DNA]</scope>
    <source>
        <strain evidence="10 11">BLCC-F154</strain>
    </source>
</reference>
<proteinExistence type="predicted"/>
<evidence type="ECO:0000256" key="4">
    <source>
        <dbReference type="ARBA" id="ARBA00023125"/>
    </source>
</evidence>
<dbReference type="InterPro" id="IPR036388">
    <property type="entry name" value="WH-like_DNA-bd_sf"/>
</dbReference>
<protein>
    <submittedName>
        <fullName evidence="10">Response regulator transcription factor</fullName>
    </submittedName>
</protein>
<dbReference type="Pfam" id="PF00072">
    <property type="entry name" value="Response_reg"/>
    <property type="match status" value="1"/>
</dbReference>
<dbReference type="PANTHER" id="PTHR48111">
    <property type="entry name" value="REGULATOR OF RPOS"/>
    <property type="match status" value="1"/>
</dbReference>
<dbReference type="PROSITE" id="PS51755">
    <property type="entry name" value="OMPR_PHOB"/>
    <property type="match status" value="1"/>
</dbReference>
<keyword evidence="2" id="KW-0902">Two-component regulatory system</keyword>
<dbReference type="PANTHER" id="PTHR48111:SF1">
    <property type="entry name" value="TWO-COMPONENT RESPONSE REGULATOR ORR33"/>
    <property type="match status" value="1"/>
</dbReference>
<evidence type="ECO:0000256" key="7">
    <source>
        <dbReference type="PROSITE-ProRule" id="PRU01091"/>
    </source>
</evidence>
<evidence type="ECO:0000259" key="9">
    <source>
        <dbReference type="PROSITE" id="PS51755"/>
    </source>
</evidence>
<dbReference type="InterPro" id="IPR039420">
    <property type="entry name" value="WalR-like"/>
</dbReference>
<sequence length="245" mass="27953">MTMKSDVASKKILIVEDDPGTRNLIHRFLKQSKQNYQIESVIDGTTALTVFDQFQPDLVILDVILPDTIGFKLCEQMKSRRSVMVMLLTSLTDVKSQIAGLEFADAYMTKPFYVEVLEKQVEALLRRAEPSVNIPARSEALVLENLVIDPASREVTLNDQLVTLTPLEFDLLYFLATHPNRVWRRKDLMREVWGYEHHGIEGAEDRVVDVHIGQIRKKIETNSSQPKFIKTVHGVGYKMEIPEAS</sequence>
<dbReference type="Gene3D" id="3.40.50.2300">
    <property type="match status" value="1"/>
</dbReference>
<keyword evidence="11" id="KW-1185">Reference proteome</keyword>
<keyword evidence="4 7" id="KW-0238">DNA-binding</keyword>
<evidence type="ECO:0000256" key="2">
    <source>
        <dbReference type="ARBA" id="ARBA00023012"/>
    </source>
</evidence>
<feature type="modified residue" description="4-aspartylphosphate" evidence="6">
    <location>
        <position position="62"/>
    </location>
</feature>
<gene>
    <name evidence="10" type="ORF">ACE1B6_23540</name>
</gene>
<dbReference type="SMART" id="SM00448">
    <property type="entry name" value="REC"/>
    <property type="match status" value="1"/>
</dbReference>
<dbReference type="SUPFAM" id="SSF52172">
    <property type="entry name" value="CheY-like"/>
    <property type="match status" value="1"/>
</dbReference>
<evidence type="ECO:0000259" key="8">
    <source>
        <dbReference type="PROSITE" id="PS50110"/>
    </source>
</evidence>